<dbReference type="OrthoDB" id="5871723at2759"/>
<evidence type="ECO:0000256" key="3">
    <source>
        <dbReference type="ARBA" id="ARBA00007913"/>
    </source>
</evidence>
<dbReference type="Pfam" id="PF01930">
    <property type="entry name" value="Cas_Cas4"/>
    <property type="match status" value="1"/>
</dbReference>
<keyword evidence="16" id="KW-0238">DNA-binding</keyword>
<keyword evidence="19" id="KW-0511">Multifunctional enzyme</keyword>
<evidence type="ECO:0000259" key="24">
    <source>
        <dbReference type="Pfam" id="PF13087"/>
    </source>
</evidence>
<evidence type="ECO:0000256" key="4">
    <source>
        <dbReference type="ARBA" id="ARBA00012551"/>
    </source>
</evidence>
<reference evidence="25 26" key="1">
    <citation type="journal article" date="2015" name="Genome Biol.">
        <title>Comparative genomics of Steinernema reveals deeply conserved gene regulatory networks.</title>
        <authorList>
            <person name="Dillman A.R."/>
            <person name="Macchietto M."/>
            <person name="Porter C.F."/>
            <person name="Rogers A."/>
            <person name="Williams B."/>
            <person name="Antoshechkin I."/>
            <person name="Lee M.M."/>
            <person name="Goodwin Z."/>
            <person name="Lu X."/>
            <person name="Lewis E.E."/>
            <person name="Goodrich-Blair H."/>
            <person name="Stock S.P."/>
            <person name="Adams B.J."/>
            <person name="Sternberg P.W."/>
            <person name="Mortazavi A."/>
        </authorList>
    </citation>
    <scope>NUCLEOTIDE SEQUENCE [LARGE SCALE GENOMIC DNA]</scope>
    <source>
        <strain evidence="25 26">ALL</strain>
    </source>
</reference>
<feature type="domain" description="DNA replication factor Dna2 N-terminal" evidence="22">
    <location>
        <begin position="60"/>
        <end position="259"/>
    </location>
</feature>
<dbReference type="EMBL" id="AZBU02000001">
    <property type="protein sequence ID" value="TMS35141.1"/>
    <property type="molecule type" value="Genomic_DNA"/>
</dbReference>
<keyword evidence="12" id="KW-0347">Helicase</keyword>
<evidence type="ECO:0000256" key="15">
    <source>
        <dbReference type="ARBA" id="ARBA00023014"/>
    </source>
</evidence>
<evidence type="ECO:0000256" key="1">
    <source>
        <dbReference type="ARBA" id="ARBA00001966"/>
    </source>
</evidence>
<evidence type="ECO:0000256" key="16">
    <source>
        <dbReference type="ARBA" id="ARBA00023125"/>
    </source>
</evidence>
<evidence type="ECO:0000313" key="26">
    <source>
        <dbReference type="Proteomes" id="UP000298663"/>
    </source>
</evidence>
<organism evidence="25 26">
    <name type="scientific">Steinernema carpocapsae</name>
    <name type="common">Entomopathogenic nematode</name>
    <dbReference type="NCBI Taxonomy" id="34508"/>
    <lineage>
        <taxon>Eukaryota</taxon>
        <taxon>Metazoa</taxon>
        <taxon>Ecdysozoa</taxon>
        <taxon>Nematoda</taxon>
        <taxon>Chromadorea</taxon>
        <taxon>Rhabditida</taxon>
        <taxon>Tylenchina</taxon>
        <taxon>Panagrolaimomorpha</taxon>
        <taxon>Strongyloidoidea</taxon>
        <taxon>Steinernematidae</taxon>
        <taxon>Steinernema</taxon>
    </lineage>
</organism>
<dbReference type="GO" id="GO:0006281">
    <property type="term" value="P:DNA repair"/>
    <property type="evidence" value="ECO:0007669"/>
    <property type="project" value="UniProtKB-KW"/>
</dbReference>
<reference evidence="25 26" key="2">
    <citation type="journal article" date="2019" name="G3 (Bethesda)">
        <title>Hybrid Assembly of the Genome of the Entomopathogenic Nematode Steinernema carpocapsae Identifies the X-Chromosome.</title>
        <authorList>
            <person name="Serra L."/>
            <person name="Macchietto M."/>
            <person name="Macias-Munoz A."/>
            <person name="McGill C.J."/>
            <person name="Rodriguez I.M."/>
            <person name="Rodriguez B."/>
            <person name="Murad R."/>
            <person name="Mortazavi A."/>
        </authorList>
    </citation>
    <scope>NUCLEOTIDE SEQUENCE [LARGE SCALE GENOMIC DNA]</scope>
    <source>
        <strain evidence="25 26">ALL</strain>
    </source>
</reference>
<proteinExistence type="inferred from homology"/>
<dbReference type="InterPro" id="IPR041679">
    <property type="entry name" value="DNA2/NAM7-like_C"/>
</dbReference>
<evidence type="ECO:0000259" key="22">
    <source>
        <dbReference type="Pfam" id="PF08696"/>
    </source>
</evidence>
<dbReference type="Pfam" id="PF13086">
    <property type="entry name" value="AAA_11"/>
    <property type="match status" value="2"/>
</dbReference>
<dbReference type="CDD" id="cd22318">
    <property type="entry name" value="DNA2_N-like"/>
    <property type="match status" value="1"/>
</dbReference>
<evidence type="ECO:0000256" key="12">
    <source>
        <dbReference type="ARBA" id="ARBA00022806"/>
    </source>
</evidence>
<dbReference type="GO" id="GO:0004518">
    <property type="term" value="F:nuclease activity"/>
    <property type="evidence" value="ECO:0007669"/>
    <property type="project" value="UniProtKB-KW"/>
</dbReference>
<dbReference type="SUPFAM" id="SSF52540">
    <property type="entry name" value="P-loop containing nucleoside triphosphate hydrolases"/>
    <property type="match status" value="1"/>
</dbReference>
<evidence type="ECO:0000256" key="6">
    <source>
        <dbReference type="ARBA" id="ARBA00022705"/>
    </source>
</evidence>
<evidence type="ECO:0000256" key="18">
    <source>
        <dbReference type="ARBA" id="ARBA00023242"/>
    </source>
</evidence>
<evidence type="ECO:0000256" key="9">
    <source>
        <dbReference type="ARBA" id="ARBA00022741"/>
    </source>
</evidence>
<dbReference type="GO" id="GO:0046872">
    <property type="term" value="F:metal ion binding"/>
    <property type="evidence" value="ECO:0007669"/>
    <property type="project" value="UniProtKB-KW"/>
</dbReference>
<keyword evidence="11" id="KW-0378">Hydrolase</keyword>
<feature type="domain" description="DNA2/NAM7 helicase helicase" evidence="23">
    <location>
        <begin position="713"/>
        <end position="782"/>
    </location>
</feature>
<keyword evidence="8" id="KW-0479">Metal-binding</keyword>
<dbReference type="Gene3D" id="3.90.320.10">
    <property type="match status" value="1"/>
</dbReference>
<dbReference type="InterPro" id="IPR014808">
    <property type="entry name" value="DNA_replication_fac_Dna2_N"/>
</dbReference>
<dbReference type="PANTHER" id="PTHR43788:SF8">
    <property type="entry name" value="DNA-BINDING PROTEIN SMUBP-2"/>
    <property type="match status" value="1"/>
</dbReference>
<dbReference type="InterPro" id="IPR047187">
    <property type="entry name" value="SF1_C_Upf1"/>
</dbReference>
<evidence type="ECO:0000313" key="25">
    <source>
        <dbReference type="EMBL" id="TMS35141.1"/>
    </source>
</evidence>
<dbReference type="Proteomes" id="UP000298663">
    <property type="component" value="Chromosome X"/>
</dbReference>
<dbReference type="AlphaFoldDB" id="A0A4U8UQ82"/>
<dbReference type="GO" id="GO:0006260">
    <property type="term" value="P:DNA replication"/>
    <property type="evidence" value="ECO:0007669"/>
    <property type="project" value="UniProtKB-KW"/>
</dbReference>
<keyword evidence="7" id="KW-0540">Nuclease</keyword>
<dbReference type="InterPro" id="IPR027417">
    <property type="entry name" value="P-loop_NTPase"/>
</dbReference>
<dbReference type="InterPro" id="IPR011604">
    <property type="entry name" value="PDDEXK-like_dom_sf"/>
</dbReference>
<evidence type="ECO:0000256" key="11">
    <source>
        <dbReference type="ARBA" id="ARBA00022801"/>
    </source>
</evidence>
<name>A0A4U8UQ82_STECR</name>
<sequence>MDPDDSFECDVDLLSSNVDNFPSLLTAPKIDLAVTAVNQITLEEKIVDGVLLPERNVPVRLKLREMWTDSDVKQGNQLKVYEPQLSNAFSESGGQEYVIDNRKGVLIVEPNVLVSSTTISQSFFCQRKAVLLERFRGGAGTNAAMLIGSCVHMLFQAAIATVSASVDESWLLAEFNNDVLPSFAVQLSSINMTPAALEAEVKPYFPVIVGWLKKHLAAPAAQRNAIHGDLFITDVVDIEENNWIPALGVKGKIDVSLRVRNTTSKKEFVVPLELKTGRSKISFDHQGQVLLYCMMLSLRKNLGSIEAGYLLYLKDGTFRPVQPKAVDLKGILKSRNEIAAFLSKINSNKFPAPLSSSRNCSGCAVKTACAVYQRTTEQESFDQASQEMKSFVTDLTEHLSSAHMEYFIRWTRWVMMEWTTSEEQKLTAKSLWLMKAKNREDKGHCVANATLFRQNTAEGCAYLTFTRNSSQAPVDIFSKGDFILISTDYEFAVAMGSVVSILGQAVEVRCDKAMRSEDVGNCFHLDKHESVTSYTMNLANVSQLMDNNARRLEMQVKLVYSPFSNRLRNLIIDLAPPTNRNVSRKQFEGVVPIIKKLNKSQSTAVFKSLFAQDYVLIEGYPGSGKWYVNHILGKTTTICSLIECLEKLGRTVLITAYTNSAVDNILKKLVNTVPKEKILRIGTSSVHPDVSHLTLESKLGSFQSSDRLTQIPGILSKTPIVATTCLMLMACSHNLFSWRRFDMCVVDEASLVTESTILASLMLCETFVLVGDKQQLCPLVINKNARDEGMAISLFERLSVNESFVVPLHHQYRMNQTLSNACSKIFYGERMLCGSDDVANQILALPNKENVPDVEAEPLRQCWSSSQDDSIVMYDTRPDINETCNEANALTVKDVFNAGEAQVISKICTMFIELGALPSEIGVMSLYRYQVEILKTYINDARIEVNTVDQYQGREKEVIILSMVHTDESKNCKLLLDERRINVALSRARCKLIIVGSVQACMRYKTMQKVLELLPNPPRPLDLNDEWFSQ</sequence>
<keyword evidence="9" id="KW-0547">Nucleotide-binding</keyword>
<comment type="caution">
    <text evidence="25">The sequence shown here is derived from an EMBL/GenBank/DDBJ whole genome shotgun (WGS) entry which is preliminary data.</text>
</comment>
<evidence type="ECO:0000256" key="20">
    <source>
        <dbReference type="ARBA" id="ARBA00047995"/>
    </source>
</evidence>
<evidence type="ECO:0000259" key="23">
    <source>
        <dbReference type="Pfam" id="PF13086"/>
    </source>
</evidence>
<dbReference type="Gene3D" id="3.40.50.300">
    <property type="entry name" value="P-loop containing nucleotide triphosphate hydrolases"/>
    <property type="match status" value="3"/>
</dbReference>
<evidence type="ECO:0000256" key="17">
    <source>
        <dbReference type="ARBA" id="ARBA00023204"/>
    </source>
</evidence>
<dbReference type="GO" id="GO:0005737">
    <property type="term" value="C:cytoplasm"/>
    <property type="evidence" value="ECO:0007669"/>
    <property type="project" value="TreeGrafter"/>
</dbReference>
<evidence type="ECO:0000256" key="19">
    <source>
        <dbReference type="ARBA" id="ARBA00023268"/>
    </source>
</evidence>
<evidence type="ECO:0000256" key="7">
    <source>
        <dbReference type="ARBA" id="ARBA00022722"/>
    </source>
</evidence>
<dbReference type="GO" id="GO:0005524">
    <property type="term" value="F:ATP binding"/>
    <property type="evidence" value="ECO:0007669"/>
    <property type="project" value="UniProtKB-KW"/>
</dbReference>
<keyword evidence="5" id="KW-0004">4Fe-4S</keyword>
<keyword evidence="26" id="KW-1185">Reference proteome</keyword>
<dbReference type="GO" id="GO:0003677">
    <property type="term" value="F:DNA binding"/>
    <property type="evidence" value="ECO:0007669"/>
    <property type="project" value="UniProtKB-KW"/>
</dbReference>
<comment type="cofactor">
    <cofactor evidence="1">
        <name>[4Fe-4S] cluster</name>
        <dbReference type="ChEBI" id="CHEBI:49883"/>
    </cofactor>
</comment>
<dbReference type="GO" id="GO:0051539">
    <property type="term" value="F:4 iron, 4 sulfur cluster binding"/>
    <property type="evidence" value="ECO:0007669"/>
    <property type="project" value="UniProtKB-KW"/>
</dbReference>
<comment type="subcellular location">
    <subcellularLocation>
        <location evidence="2">Nucleus</location>
    </subcellularLocation>
</comment>
<evidence type="ECO:0000256" key="10">
    <source>
        <dbReference type="ARBA" id="ARBA00022763"/>
    </source>
</evidence>
<dbReference type="GO" id="GO:0043139">
    <property type="term" value="F:5'-3' DNA helicase activity"/>
    <property type="evidence" value="ECO:0007669"/>
    <property type="project" value="TreeGrafter"/>
</dbReference>
<dbReference type="EC" id="3.6.4.12" evidence="4"/>
<gene>
    <name evidence="25" type="ORF">L596_002601</name>
</gene>
<comment type="similarity">
    <text evidence="3">Belongs to the DNA2/NAM7 helicase family.</text>
</comment>
<evidence type="ECO:0000256" key="14">
    <source>
        <dbReference type="ARBA" id="ARBA00023004"/>
    </source>
</evidence>
<keyword evidence="15" id="KW-0411">Iron-sulfur</keyword>
<keyword evidence="17" id="KW-0234">DNA repair</keyword>
<dbReference type="InterPro" id="IPR050534">
    <property type="entry name" value="Coronavir_polyprotein_1ab"/>
</dbReference>
<dbReference type="PANTHER" id="PTHR43788">
    <property type="entry name" value="DNA2/NAM7 HELICASE FAMILY MEMBER"/>
    <property type="match status" value="1"/>
</dbReference>
<keyword evidence="18" id="KW-0539">Nucleus</keyword>
<feature type="domain" description="DNA2/NAM7 helicase helicase" evidence="23">
    <location>
        <begin position="596"/>
        <end position="701"/>
    </location>
</feature>
<keyword evidence="6" id="KW-0235">DNA replication</keyword>
<dbReference type="STRING" id="34508.A0A4U8UQ82"/>
<accession>A0A4U8UQ82</accession>
<dbReference type="EMBL" id="CM016762">
    <property type="protein sequence ID" value="TMS35141.1"/>
    <property type="molecule type" value="Genomic_DNA"/>
</dbReference>
<dbReference type="CDD" id="cd18808">
    <property type="entry name" value="SF1_C_Upf1"/>
    <property type="match status" value="1"/>
</dbReference>
<dbReference type="GO" id="GO:0005634">
    <property type="term" value="C:nucleus"/>
    <property type="evidence" value="ECO:0007669"/>
    <property type="project" value="UniProtKB-SubCell"/>
</dbReference>
<protein>
    <recommendedName>
        <fullName evidence="4">DNA helicase</fullName>
        <ecNumber evidence="4">3.6.4.12</ecNumber>
    </recommendedName>
</protein>
<evidence type="ECO:0000256" key="8">
    <source>
        <dbReference type="ARBA" id="ARBA00022723"/>
    </source>
</evidence>
<keyword evidence="10" id="KW-0227">DNA damage</keyword>
<evidence type="ECO:0000259" key="21">
    <source>
        <dbReference type="Pfam" id="PF01930"/>
    </source>
</evidence>
<dbReference type="Pfam" id="PF13087">
    <property type="entry name" value="AAA_12"/>
    <property type="match status" value="1"/>
</dbReference>
<keyword evidence="13" id="KW-0067">ATP-binding</keyword>
<comment type="catalytic activity">
    <reaction evidence="20">
        <text>ATP + H2O = ADP + phosphate + H(+)</text>
        <dbReference type="Rhea" id="RHEA:13065"/>
        <dbReference type="ChEBI" id="CHEBI:15377"/>
        <dbReference type="ChEBI" id="CHEBI:15378"/>
        <dbReference type="ChEBI" id="CHEBI:30616"/>
        <dbReference type="ChEBI" id="CHEBI:43474"/>
        <dbReference type="ChEBI" id="CHEBI:456216"/>
        <dbReference type="EC" id="3.6.4.12"/>
    </reaction>
</comment>
<keyword evidence="14" id="KW-0408">Iron</keyword>
<evidence type="ECO:0000256" key="5">
    <source>
        <dbReference type="ARBA" id="ARBA00022485"/>
    </source>
</evidence>
<dbReference type="GO" id="GO:0016887">
    <property type="term" value="F:ATP hydrolysis activity"/>
    <property type="evidence" value="ECO:0007669"/>
    <property type="project" value="RHEA"/>
</dbReference>
<evidence type="ECO:0000256" key="2">
    <source>
        <dbReference type="ARBA" id="ARBA00004123"/>
    </source>
</evidence>
<dbReference type="Pfam" id="PF08696">
    <property type="entry name" value="Dna2"/>
    <property type="match status" value="1"/>
</dbReference>
<evidence type="ECO:0000256" key="13">
    <source>
        <dbReference type="ARBA" id="ARBA00022840"/>
    </source>
</evidence>
<dbReference type="InterPro" id="IPR022765">
    <property type="entry name" value="Dna2/Cas4_DUF83"/>
</dbReference>
<feature type="domain" description="DUF83" evidence="21">
    <location>
        <begin position="263"/>
        <end position="370"/>
    </location>
</feature>
<feature type="domain" description="DNA2/NAM7 helicase-like C-terminal" evidence="24">
    <location>
        <begin position="791"/>
        <end position="998"/>
    </location>
</feature>
<dbReference type="InterPro" id="IPR041677">
    <property type="entry name" value="DNA2/NAM7_AAA_11"/>
</dbReference>